<dbReference type="InterPro" id="IPR036059">
    <property type="entry name" value="TldD/PmbA_sf"/>
</dbReference>
<accession>A0A956M3F2</accession>
<sequence>MQDYFYELADHLQSLMRGNEVWTASYHAEDSDFVRFNHNKVRQAGSVVQREITVDLIQGQRHAAASTTLCGDLEIDRPRVRRMVEDQRELVPHVSEDPYLLYSTEVRSSERIDRSNLPARDQAVRSVMQAGEGKDLVGIYAAGGIHAGFANSMGQRNWFTAFSFNLDWSLYHSTDKAVKSGYAGFTWSDADLSARMGAASEQLAILARSPRTIDPGKYRVYLSPVALYEILSTVSWGGFGLKDHRTKQTSLLKMAEGGATLHPSVMITENTAEGIAPDFQGQGFIRPGKVELISQGCFRNCLASPRSAKEYGVPTNGASGDESPQSIDMGAGQVPRAEVLRELGTGLYINNLWYLNYSDRPACRMTGMTRFATLWVENGQVVAPVNVMRFDESLYRILGQNLVGLTAERDLILDSETYGKRSTRSARVPGAVVDEFAFTL</sequence>
<dbReference type="GO" id="GO:0006508">
    <property type="term" value="P:proteolysis"/>
    <property type="evidence" value="ECO:0007669"/>
    <property type="project" value="InterPro"/>
</dbReference>
<comment type="caution">
    <text evidence="2">The sequence shown here is derived from an EMBL/GenBank/DDBJ whole genome shotgun (WGS) entry which is preliminary data.</text>
</comment>
<dbReference type="PANTHER" id="PTHR43666">
    <property type="entry name" value="TLDD PROTEIN"/>
    <property type="match status" value="1"/>
</dbReference>
<name>A0A956M3F2_UNCEI</name>
<dbReference type="Proteomes" id="UP000697710">
    <property type="component" value="Unassembled WGS sequence"/>
</dbReference>
<evidence type="ECO:0000313" key="3">
    <source>
        <dbReference type="Proteomes" id="UP000697710"/>
    </source>
</evidence>
<reference evidence="2" key="2">
    <citation type="journal article" date="2021" name="Microbiome">
        <title>Successional dynamics and alternative stable states in a saline activated sludge microbial community over 9 years.</title>
        <authorList>
            <person name="Wang Y."/>
            <person name="Ye J."/>
            <person name="Ju F."/>
            <person name="Liu L."/>
            <person name="Boyd J.A."/>
            <person name="Deng Y."/>
            <person name="Parks D.H."/>
            <person name="Jiang X."/>
            <person name="Yin X."/>
            <person name="Woodcroft B.J."/>
            <person name="Tyson G.W."/>
            <person name="Hugenholtz P."/>
            <person name="Polz M.F."/>
            <person name="Zhang T."/>
        </authorList>
    </citation>
    <scope>NUCLEOTIDE SEQUENCE</scope>
    <source>
        <strain evidence="2">HKST-UBA01</strain>
    </source>
</reference>
<dbReference type="GO" id="GO:0008237">
    <property type="term" value="F:metallopeptidase activity"/>
    <property type="evidence" value="ECO:0007669"/>
    <property type="project" value="InterPro"/>
</dbReference>
<dbReference type="SUPFAM" id="SSF111283">
    <property type="entry name" value="Putative modulator of DNA gyrase, PmbA/TldD"/>
    <property type="match status" value="1"/>
</dbReference>
<dbReference type="AlphaFoldDB" id="A0A956M3F2"/>
<dbReference type="PANTHER" id="PTHR43666:SF1">
    <property type="entry name" value="CONSERVED PROTEIN"/>
    <property type="match status" value="1"/>
</dbReference>
<gene>
    <name evidence="2" type="ORF">KC729_16275</name>
</gene>
<reference evidence="2" key="1">
    <citation type="submission" date="2020-04" db="EMBL/GenBank/DDBJ databases">
        <authorList>
            <person name="Zhang T."/>
        </authorList>
    </citation>
    <scope>NUCLEOTIDE SEQUENCE</scope>
    <source>
        <strain evidence="2">HKST-UBA01</strain>
    </source>
</reference>
<dbReference type="EMBL" id="JAGQHR010000620">
    <property type="protein sequence ID" value="MCA9729245.1"/>
    <property type="molecule type" value="Genomic_DNA"/>
</dbReference>
<dbReference type="InterPro" id="IPR045569">
    <property type="entry name" value="Metalloprtase-TldD/E_C"/>
</dbReference>
<evidence type="ECO:0000259" key="1">
    <source>
        <dbReference type="Pfam" id="PF19289"/>
    </source>
</evidence>
<proteinExistence type="predicted"/>
<organism evidence="2 3">
    <name type="scientific">Eiseniibacteriota bacterium</name>
    <dbReference type="NCBI Taxonomy" id="2212470"/>
    <lineage>
        <taxon>Bacteria</taxon>
        <taxon>Candidatus Eiseniibacteriota</taxon>
    </lineage>
</organism>
<feature type="domain" description="Metalloprotease TldD/E C-terminal" evidence="1">
    <location>
        <begin position="215"/>
        <end position="438"/>
    </location>
</feature>
<evidence type="ECO:0000313" key="2">
    <source>
        <dbReference type="EMBL" id="MCA9729245.1"/>
    </source>
</evidence>
<dbReference type="Pfam" id="PF19289">
    <property type="entry name" value="PmbA_TldD_3rd"/>
    <property type="match status" value="1"/>
</dbReference>
<protein>
    <submittedName>
        <fullName evidence="2">TldE/PmbA family protein</fullName>
    </submittedName>
</protein>